<dbReference type="Proteomes" id="UP000799757">
    <property type="component" value="Unassembled WGS sequence"/>
</dbReference>
<gene>
    <name evidence="3" type="ORF">K505DRAFT_216247</name>
</gene>
<dbReference type="Pfam" id="PF20253">
    <property type="entry name" value="DUF6604"/>
    <property type="match status" value="1"/>
</dbReference>
<sequence length="814" mass="94696">MDYYRINELPDTTSRYQAYTGQFESWLLKTAAKRGLEMQAKAEEAAQDRANKGKRKKQHKVPISRLMTLAKGIAESNVPLDDTSGLNYLRDTIRLRKEATEWYRIQGKSDTGHPFFISKLVQVRDILTDFHRTVHMDHDIVDERPNHIIIPSSSDTPLESDESEDEDEQTTFLLQSDSSIPGSFRWSHQKIEERTSSNKGNRISSWTKEEIELEQNFEVLCFLYDFNQIRLFVQQAWSDYTHRRINIVSAALVTDLALGVIQRHIDALVEELEETGDRSLAGIVKKFYANSPTPELSGLLGIKAIQHIDEYQRLKKTAPDKAPRTYDRTEFQYMEFLLFFDNLRDNKFTVPEMDNFSEAMYKSTTGSEPWLPFGLQIMIDLQPATRDEFQSRDVWADITQDAIKLSNRMREHCDYEDSMWRVDIKPDYMSQGTTKFSNVFLRPATDLLDWISQLVKADEIDGPTTHFERWNFLACNPVLGGLVMWHFRRLYQSMAIQKTKWFIVSLSHLYNAARQIGGLDVCWPDLDFIIESHGKQRIFIGDPPTDPNDFRGRLVMGMCTSARQLAKDYRSRKWKKVTKEIQEKRGLMSHFPLQERIKDYYGPNHKDDRWVRLHNIFAHMSKDKDTGTEFGNDGVRDSLQELENTFTSIAASLSPEKPSRKHRKRRNTPRVTTPDFASLRSEQARLLLRMKNRLRDDELHFEFDYLGFYRRAFAFLIDIRGAVLHDSEQELARLQSKKEDPSNFELLSDLFQALKIQPKDTGAGDKGDEVPRHVVAVDKLRHIGKILGELIKEEGRAELDKAESGLRRWWDAVE</sequence>
<dbReference type="PANTHER" id="PTHR38795:SF1">
    <property type="entry name" value="DUF6604 DOMAIN-CONTAINING PROTEIN"/>
    <property type="match status" value="1"/>
</dbReference>
<dbReference type="OrthoDB" id="5238236at2759"/>
<feature type="region of interest" description="Disordered" evidence="1">
    <location>
        <begin position="40"/>
        <end position="60"/>
    </location>
</feature>
<evidence type="ECO:0000259" key="2">
    <source>
        <dbReference type="Pfam" id="PF20253"/>
    </source>
</evidence>
<feature type="domain" description="DUF6604" evidence="2">
    <location>
        <begin position="15"/>
        <end position="269"/>
    </location>
</feature>
<dbReference type="InterPro" id="IPR046539">
    <property type="entry name" value="DUF6604"/>
</dbReference>
<organism evidence="3 4">
    <name type="scientific">Melanomma pulvis-pyrius CBS 109.77</name>
    <dbReference type="NCBI Taxonomy" id="1314802"/>
    <lineage>
        <taxon>Eukaryota</taxon>
        <taxon>Fungi</taxon>
        <taxon>Dikarya</taxon>
        <taxon>Ascomycota</taxon>
        <taxon>Pezizomycotina</taxon>
        <taxon>Dothideomycetes</taxon>
        <taxon>Pleosporomycetidae</taxon>
        <taxon>Pleosporales</taxon>
        <taxon>Melanommataceae</taxon>
        <taxon>Melanomma</taxon>
    </lineage>
</organism>
<dbReference type="EMBL" id="MU001801">
    <property type="protein sequence ID" value="KAF2797683.1"/>
    <property type="molecule type" value="Genomic_DNA"/>
</dbReference>
<feature type="non-terminal residue" evidence="3">
    <location>
        <position position="814"/>
    </location>
</feature>
<dbReference type="AlphaFoldDB" id="A0A6A6XNH1"/>
<dbReference type="PANTHER" id="PTHR38795">
    <property type="entry name" value="DUF6604 DOMAIN-CONTAINING PROTEIN"/>
    <property type="match status" value="1"/>
</dbReference>
<feature type="compositionally biased region" description="Acidic residues" evidence="1">
    <location>
        <begin position="158"/>
        <end position="169"/>
    </location>
</feature>
<evidence type="ECO:0000256" key="1">
    <source>
        <dbReference type="SAM" id="MobiDB-lite"/>
    </source>
</evidence>
<accession>A0A6A6XNH1</accession>
<evidence type="ECO:0000313" key="3">
    <source>
        <dbReference type="EMBL" id="KAF2797683.1"/>
    </source>
</evidence>
<feature type="region of interest" description="Disordered" evidence="1">
    <location>
        <begin position="147"/>
        <end position="169"/>
    </location>
</feature>
<protein>
    <recommendedName>
        <fullName evidence="2">DUF6604 domain-containing protein</fullName>
    </recommendedName>
</protein>
<keyword evidence="4" id="KW-1185">Reference proteome</keyword>
<proteinExistence type="predicted"/>
<name>A0A6A6XNH1_9PLEO</name>
<evidence type="ECO:0000313" key="4">
    <source>
        <dbReference type="Proteomes" id="UP000799757"/>
    </source>
</evidence>
<feature type="compositionally biased region" description="Basic and acidic residues" evidence="1">
    <location>
        <begin position="40"/>
        <end position="51"/>
    </location>
</feature>
<reference evidence="3" key="1">
    <citation type="journal article" date="2020" name="Stud. Mycol.">
        <title>101 Dothideomycetes genomes: a test case for predicting lifestyles and emergence of pathogens.</title>
        <authorList>
            <person name="Haridas S."/>
            <person name="Albert R."/>
            <person name="Binder M."/>
            <person name="Bloem J."/>
            <person name="Labutti K."/>
            <person name="Salamov A."/>
            <person name="Andreopoulos B."/>
            <person name="Baker S."/>
            <person name="Barry K."/>
            <person name="Bills G."/>
            <person name="Bluhm B."/>
            <person name="Cannon C."/>
            <person name="Castanera R."/>
            <person name="Culley D."/>
            <person name="Daum C."/>
            <person name="Ezra D."/>
            <person name="Gonzalez J."/>
            <person name="Henrissat B."/>
            <person name="Kuo A."/>
            <person name="Liang C."/>
            <person name="Lipzen A."/>
            <person name="Lutzoni F."/>
            <person name="Magnuson J."/>
            <person name="Mondo S."/>
            <person name="Nolan M."/>
            <person name="Ohm R."/>
            <person name="Pangilinan J."/>
            <person name="Park H.-J."/>
            <person name="Ramirez L."/>
            <person name="Alfaro M."/>
            <person name="Sun H."/>
            <person name="Tritt A."/>
            <person name="Yoshinaga Y."/>
            <person name="Zwiers L.-H."/>
            <person name="Turgeon B."/>
            <person name="Goodwin S."/>
            <person name="Spatafora J."/>
            <person name="Crous P."/>
            <person name="Grigoriev I."/>
        </authorList>
    </citation>
    <scope>NUCLEOTIDE SEQUENCE</scope>
    <source>
        <strain evidence="3">CBS 109.77</strain>
    </source>
</reference>